<organism evidence="3 4">
    <name type="scientific">Acyrthosiphon pisum</name>
    <name type="common">Pea aphid</name>
    <dbReference type="NCBI Taxonomy" id="7029"/>
    <lineage>
        <taxon>Eukaryota</taxon>
        <taxon>Metazoa</taxon>
        <taxon>Ecdysozoa</taxon>
        <taxon>Arthropoda</taxon>
        <taxon>Hexapoda</taxon>
        <taxon>Insecta</taxon>
        <taxon>Pterygota</taxon>
        <taxon>Neoptera</taxon>
        <taxon>Paraneoptera</taxon>
        <taxon>Hemiptera</taxon>
        <taxon>Sternorrhyncha</taxon>
        <taxon>Aphidomorpha</taxon>
        <taxon>Aphidoidea</taxon>
        <taxon>Aphididae</taxon>
        <taxon>Macrosiphini</taxon>
        <taxon>Acyrthosiphon</taxon>
    </lineage>
</organism>
<dbReference type="InterPro" id="IPR037962">
    <property type="entry name" value="Neuralized"/>
</dbReference>
<dbReference type="GeneID" id="100168316"/>
<feature type="region of interest" description="Disordered" evidence="1">
    <location>
        <begin position="1003"/>
        <end position="1023"/>
    </location>
</feature>
<dbReference type="GO" id="GO:0061630">
    <property type="term" value="F:ubiquitin protein ligase activity"/>
    <property type="evidence" value="ECO:0007669"/>
    <property type="project" value="TreeGrafter"/>
</dbReference>
<feature type="domain" description="NHR" evidence="2">
    <location>
        <begin position="381"/>
        <end position="551"/>
    </location>
</feature>
<reference evidence="3" key="2">
    <citation type="submission" date="2022-06" db="UniProtKB">
        <authorList>
            <consortium name="EnsemblMetazoa"/>
        </authorList>
    </citation>
    <scope>IDENTIFICATION</scope>
</reference>
<dbReference type="RefSeq" id="XP_001943614.1">
    <property type="nucleotide sequence ID" value="XM_001943579.4"/>
</dbReference>
<dbReference type="OrthoDB" id="49113at2759"/>
<evidence type="ECO:0000259" key="2">
    <source>
        <dbReference type="PROSITE" id="PS51065"/>
    </source>
</evidence>
<dbReference type="KEGG" id="api:100168316"/>
<dbReference type="CDD" id="cd12887">
    <property type="entry name" value="SPRY_NHR_like"/>
    <property type="match status" value="5"/>
</dbReference>
<dbReference type="Gene3D" id="2.60.120.920">
    <property type="match status" value="5"/>
</dbReference>
<dbReference type="Proteomes" id="UP000007819">
    <property type="component" value="Chromosome A1"/>
</dbReference>
<dbReference type="PANTHER" id="PTHR12429:SF14">
    <property type="entry name" value="NEURALIZED-LIKE PROTEIN 4"/>
    <property type="match status" value="1"/>
</dbReference>
<dbReference type="PROSITE" id="PS51065">
    <property type="entry name" value="NHR"/>
    <property type="match status" value="5"/>
</dbReference>
<dbReference type="InterPro" id="IPR043136">
    <property type="entry name" value="B30.2/SPRY_sf"/>
</dbReference>
<sequence length="1293" mass="145050">MQSDSDDRLRFHVRCGTLVKLSPNNRSAKRLRAYDEFNNGVVMTNRNIFDDELFEIRIDKLVDKWSGSVEVGVTIHDPGAIPIPSTMTNLRTGTSMMSGRGILANGKGIRREYGNFNLDDLKVGDRIGLIRKRNGDLHYYINGLDQGVAVSNLPSKVWGVVDMYGRTVKVTIVDRDVNEEKNLLTRLSNSLTLSNENQQINEDLLEFHPMCGAHTLVINNNTVAYRPNALDDFNNGVVLTKRPLRSNELFEVRLDRLVTKWAGSIEIGVTTHRPGDIDYPLTMTNVHSGTWMMTGVGIMHNGITVVNQYGVNLDTLRVGDRVGAMVKSNGSLYFYVNGVDQGEAAKNIPTGVYGVVDLYGQAAQITLCRDNVDQISPYKNNVRFFPNHGKNARIVPGSRGRTADRLYCEYEFSQSIVLVNQMLQDGELFSVSVDKLNDRWSGSIEVGVTTIPPNILSADLPNTMTDLDHDTWVLSGCTVMKDGLAIKYNYSLDLDKVKVGSVVGVMRHNNGYLHYFLDGHDQGVACTSVPPNLYPVIDIYGRCTQVTIQSPPEIRCDDSDSDTSCCSQDDAISVQTETGVKGQKDINLIEYLSGENIVLIEDNRTATRVKSFKGGLLICDNKMQPNELFQILIVKCNTNYAGSMRIGVISCLPETPLPSNIKDLNIKSDVWYFSGNQVWYNQSLIMNNYCPSLDRLREGDRVGIKYTADRTLHLFVNGYDQGTAVYNVPEVIYGVIDLYGCHISAKVIHTDQDSKTNVQMVSSQCSENTSDISESVKVDTTINVLKRMTVLDEDMSECCSSEISYFIDESTYKLMRFNDWRGRNVRLSRDGRIATRTESYHHGLTMTSDILLPNSLFQVEIQTLNKKWESSLMIGVSKITCTNNSAPATALSLKGYDSTWIISGDSVYFDGLKIKSNYGPDLNYCLPGDIIGIMIDGENRLKLFVNRIDFGVAAINMPADCYGIVDLYGQCEQVSIVNPFIDLSPVDPVPNMPLECDLLPEDASQPIPSEEKADFEGDEKQSPACEETELADLTWMKTDKTNENVLVASGHDVRSRSAELAGWIDEEASTSTLRMSKIRAGKTSGYYTPDTRERRQNEILKSLRLKQCQYFNLSSKIRAYLSIPDAFFLEKGHTCYCDGCNLYTCDENKLSIETGWCKFLLRKHPKFNNLVLDKWRSAYVGRSFDMIRSCLDNGILTVLDTEPEDIILYPYLKRTVCCQNIKPFGYYDLETNNQYKCHAAFELMIEQGSFEIGELLPKSSRADCHQISSLVIPKIGTKTVLTALYFRFDRDIN</sequence>
<feature type="domain" description="NHR" evidence="2">
    <location>
        <begin position="204"/>
        <end position="370"/>
    </location>
</feature>
<evidence type="ECO:0000313" key="3">
    <source>
        <dbReference type="EnsemblMetazoa" id="XP_001943614.1"/>
    </source>
</evidence>
<protein>
    <recommendedName>
        <fullName evidence="2">NHR domain-containing protein</fullName>
    </recommendedName>
</protein>
<dbReference type="InterPro" id="IPR013320">
    <property type="entry name" value="ConA-like_dom_sf"/>
</dbReference>
<evidence type="ECO:0000256" key="1">
    <source>
        <dbReference type="SAM" id="MobiDB-lite"/>
    </source>
</evidence>
<dbReference type="SUPFAM" id="SSF49899">
    <property type="entry name" value="Concanavalin A-like lectins/glucanases"/>
    <property type="match status" value="2"/>
</dbReference>
<dbReference type="FunFam" id="2.60.120.920:FF:000001">
    <property type="entry name" value="neuralized-like protein 4 isoform X1"/>
    <property type="match status" value="5"/>
</dbReference>
<keyword evidence="4" id="KW-1185">Reference proteome</keyword>
<reference evidence="4" key="1">
    <citation type="submission" date="2010-06" db="EMBL/GenBank/DDBJ databases">
        <authorList>
            <person name="Jiang H."/>
            <person name="Abraham K."/>
            <person name="Ali S."/>
            <person name="Alsbrooks S.L."/>
            <person name="Anim B.N."/>
            <person name="Anosike U.S."/>
            <person name="Attaway T."/>
            <person name="Bandaranaike D.P."/>
            <person name="Battles P.K."/>
            <person name="Bell S.N."/>
            <person name="Bell A.V."/>
            <person name="Beltran B."/>
            <person name="Bickham C."/>
            <person name="Bustamante Y."/>
            <person name="Caleb T."/>
            <person name="Canada A."/>
            <person name="Cardenas V."/>
            <person name="Carter K."/>
            <person name="Chacko J."/>
            <person name="Chandrabose M.N."/>
            <person name="Chavez D."/>
            <person name="Chavez A."/>
            <person name="Chen L."/>
            <person name="Chu H.-S."/>
            <person name="Claassen K.J."/>
            <person name="Cockrell R."/>
            <person name="Collins M."/>
            <person name="Cooper J.A."/>
            <person name="Cree A."/>
            <person name="Curry S.M."/>
            <person name="Da Y."/>
            <person name="Dao M.D."/>
            <person name="Das B."/>
            <person name="Davila M.-L."/>
            <person name="Davy-Carroll L."/>
            <person name="Denson S."/>
            <person name="Dinh H."/>
            <person name="Ebong V.E."/>
            <person name="Edwards J.R."/>
            <person name="Egan A."/>
            <person name="El-Daye J."/>
            <person name="Escobedo L."/>
            <person name="Fernandez S."/>
            <person name="Fernando P.R."/>
            <person name="Flagg N."/>
            <person name="Forbes L.D."/>
            <person name="Fowler R.G."/>
            <person name="Fu Q."/>
            <person name="Gabisi R.A."/>
            <person name="Ganer J."/>
            <person name="Garbino Pronczuk A."/>
            <person name="Garcia R.M."/>
            <person name="Garner T."/>
            <person name="Garrett T.E."/>
            <person name="Gonzalez D.A."/>
            <person name="Hamid H."/>
            <person name="Hawkins E.S."/>
            <person name="Hirani K."/>
            <person name="Hogues M.E."/>
            <person name="Hollins B."/>
            <person name="Hsiao C.-H."/>
            <person name="Jabil R."/>
            <person name="James M.L."/>
            <person name="Jhangiani S.N."/>
            <person name="Johnson B."/>
            <person name="Johnson Q."/>
            <person name="Joshi V."/>
            <person name="Kalu J.B."/>
            <person name="Kam C."/>
            <person name="Kashfia A."/>
            <person name="Keebler J."/>
            <person name="Kisamo H."/>
            <person name="Kovar C.L."/>
            <person name="Lago L.A."/>
            <person name="Lai C.-Y."/>
            <person name="Laidlaw J."/>
            <person name="Lara F."/>
            <person name="Le T.-K."/>
            <person name="Lee S.L."/>
            <person name="Legall F.H."/>
            <person name="Lemon S.J."/>
            <person name="Lewis L.R."/>
            <person name="Li B."/>
            <person name="Liu Y."/>
            <person name="Liu Y.-S."/>
            <person name="Lopez J."/>
            <person name="Lozado R.J."/>
            <person name="Lu J."/>
            <person name="Madu R.C."/>
            <person name="Maheshwari M."/>
            <person name="Maheshwari R."/>
            <person name="Malloy K."/>
            <person name="Martinez E."/>
            <person name="Mathew T."/>
            <person name="Mercado I.C."/>
            <person name="Mercado C."/>
            <person name="Meyer B."/>
            <person name="Montgomery K."/>
            <person name="Morgan M.B."/>
            <person name="Munidasa M."/>
            <person name="Nazareth L.V."/>
            <person name="Nelson J."/>
            <person name="Ng B.M."/>
            <person name="Nguyen N.B."/>
            <person name="Nguyen P.Q."/>
            <person name="Nguyen T."/>
            <person name="Obregon M."/>
            <person name="Okwuonu G.O."/>
            <person name="Onwere C.G."/>
            <person name="Orozco G."/>
            <person name="Parra A."/>
            <person name="Patel S."/>
            <person name="Patil S."/>
            <person name="Perez A."/>
            <person name="Perez Y."/>
            <person name="Pham C."/>
            <person name="Primus E.L."/>
            <person name="Pu L.-L."/>
            <person name="Puazo M."/>
            <person name="Qin X."/>
            <person name="Quiroz J.B."/>
            <person name="Reese J."/>
            <person name="Richards S."/>
            <person name="Rives C.M."/>
            <person name="Robberts R."/>
            <person name="Ruiz S.J."/>
            <person name="Ruiz M.J."/>
            <person name="Santibanez J."/>
            <person name="Schneider B.W."/>
            <person name="Sisson I."/>
            <person name="Smith M."/>
            <person name="Sodergren E."/>
            <person name="Song X.-Z."/>
            <person name="Song B.B."/>
            <person name="Summersgill H."/>
            <person name="Thelus R."/>
            <person name="Thornton R.D."/>
            <person name="Trejos Z.Y."/>
            <person name="Usmani K."/>
            <person name="Vattathil S."/>
            <person name="Villasana D."/>
            <person name="Walker D.L."/>
            <person name="Wang S."/>
            <person name="Wang K."/>
            <person name="White C.S."/>
            <person name="Williams A.C."/>
            <person name="Williamson J."/>
            <person name="Wilson K."/>
            <person name="Woghiren I.O."/>
            <person name="Woodworth J.R."/>
            <person name="Worley K.C."/>
            <person name="Wright R.A."/>
            <person name="Wu W."/>
            <person name="Young L."/>
            <person name="Zhang L."/>
            <person name="Zhang J."/>
            <person name="Zhu Y."/>
            <person name="Muzny D.M."/>
            <person name="Weinstock G."/>
            <person name="Gibbs R.A."/>
        </authorList>
    </citation>
    <scope>NUCLEOTIDE SEQUENCE [LARGE SCALE GENOMIC DNA]</scope>
    <source>
        <strain evidence="4">LSR1</strain>
    </source>
</reference>
<proteinExistence type="predicted"/>
<dbReference type="PANTHER" id="PTHR12429">
    <property type="entry name" value="NEURALIZED"/>
    <property type="match status" value="1"/>
</dbReference>
<dbReference type="CTD" id="84461"/>
<dbReference type="SMART" id="SM00588">
    <property type="entry name" value="NEUZ"/>
    <property type="match status" value="5"/>
</dbReference>
<feature type="compositionally biased region" description="Basic and acidic residues" evidence="1">
    <location>
        <begin position="1009"/>
        <end position="1021"/>
    </location>
</feature>
<evidence type="ECO:0000313" key="4">
    <source>
        <dbReference type="Proteomes" id="UP000007819"/>
    </source>
</evidence>
<dbReference type="EnsemblMetazoa" id="XM_001943579.5">
    <property type="protein sequence ID" value="XP_001943614.1"/>
    <property type="gene ID" value="LOC100168316"/>
</dbReference>
<accession>A0A8R2A0Z7</accession>
<feature type="domain" description="NHR" evidence="2">
    <location>
        <begin position="814"/>
        <end position="979"/>
    </location>
</feature>
<feature type="domain" description="NHR" evidence="2">
    <location>
        <begin position="585"/>
        <end position="750"/>
    </location>
</feature>
<dbReference type="InterPro" id="IPR006573">
    <property type="entry name" value="NHR_dom"/>
</dbReference>
<feature type="domain" description="NHR" evidence="2">
    <location>
        <begin position="8"/>
        <end position="175"/>
    </location>
</feature>
<dbReference type="Pfam" id="PF07177">
    <property type="entry name" value="Neuralized"/>
    <property type="match status" value="5"/>
</dbReference>
<name>A0A8R2A0Z7_ACYPI</name>